<dbReference type="EMBL" id="FNFO01000015">
    <property type="protein sequence ID" value="SDM51972.1"/>
    <property type="molecule type" value="Genomic_DNA"/>
</dbReference>
<dbReference type="InterPro" id="IPR014710">
    <property type="entry name" value="RmlC-like_jellyroll"/>
</dbReference>
<dbReference type="Proteomes" id="UP000198510">
    <property type="component" value="Unassembled WGS sequence"/>
</dbReference>
<dbReference type="AlphaFoldDB" id="A0A1G9TWD2"/>
<dbReference type="PANTHER" id="PTHR36440:SF1">
    <property type="entry name" value="PUTATIVE (AFU_ORTHOLOGUE AFUA_8G07350)-RELATED"/>
    <property type="match status" value="1"/>
</dbReference>
<proteinExistence type="predicted"/>
<dbReference type="RefSeq" id="WP_089688022.1">
    <property type="nucleotide sequence ID" value="NZ_FNFO01000015.1"/>
</dbReference>
<dbReference type="PANTHER" id="PTHR36440">
    <property type="entry name" value="PUTATIVE (AFU_ORTHOLOGUE AFUA_8G07350)-RELATED"/>
    <property type="match status" value="1"/>
</dbReference>
<gene>
    <name evidence="2" type="ORF">SAMN05421823_11513</name>
</gene>
<sequence>MDTPKKAPLTVGPNEGTSLSLVGDTYRVLVGGKDTGGAFATIDMLIPPGGGPGPHAHAAFEETFYVIEGEIEVKSEYGTYVATPGSFVTILKGGVVHGFKNKTERVAHLLCTVVPAGLEQFFEEVGQPIAFGEFLPPVHPDKKEIQRLQAAAAKYGQQVFPPDYLG</sequence>
<dbReference type="InterPro" id="IPR011051">
    <property type="entry name" value="RmlC_Cupin_sf"/>
</dbReference>
<dbReference type="Pfam" id="PF07883">
    <property type="entry name" value="Cupin_2"/>
    <property type="match status" value="1"/>
</dbReference>
<dbReference type="OrthoDB" id="9090296at2"/>
<organism evidence="2 3">
    <name type="scientific">Catalinimonas alkaloidigena</name>
    <dbReference type="NCBI Taxonomy" id="1075417"/>
    <lineage>
        <taxon>Bacteria</taxon>
        <taxon>Pseudomonadati</taxon>
        <taxon>Bacteroidota</taxon>
        <taxon>Cytophagia</taxon>
        <taxon>Cytophagales</taxon>
        <taxon>Catalimonadaceae</taxon>
        <taxon>Catalinimonas</taxon>
    </lineage>
</organism>
<dbReference type="Gene3D" id="2.60.120.10">
    <property type="entry name" value="Jelly Rolls"/>
    <property type="match status" value="1"/>
</dbReference>
<dbReference type="STRING" id="1075417.SAMN05421823_11513"/>
<accession>A0A1G9TWD2</accession>
<keyword evidence="3" id="KW-1185">Reference proteome</keyword>
<evidence type="ECO:0000313" key="3">
    <source>
        <dbReference type="Proteomes" id="UP000198510"/>
    </source>
</evidence>
<dbReference type="InterPro" id="IPR053146">
    <property type="entry name" value="QDO-like"/>
</dbReference>
<reference evidence="2 3" key="1">
    <citation type="submission" date="2016-10" db="EMBL/GenBank/DDBJ databases">
        <authorList>
            <person name="de Groot N.N."/>
        </authorList>
    </citation>
    <scope>NUCLEOTIDE SEQUENCE [LARGE SCALE GENOMIC DNA]</scope>
    <source>
        <strain evidence="2 3">DSM 25186</strain>
    </source>
</reference>
<dbReference type="InterPro" id="IPR013096">
    <property type="entry name" value="Cupin_2"/>
</dbReference>
<name>A0A1G9TWD2_9BACT</name>
<dbReference type="SUPFAM" id="SSF51182">
    <property type="entry name" value="RmlC-like cupins"/>
    <property type="match status" value="1"/>
</dbReference>
<protein>
    <submittedName>
        <fullName evidence="2">Cupin domain-containing protein</fullName>
    </submittedName>
</protein>
<evidence type="ECO:0000313" key="2">
    <source>
        <dbReference type="EMBL" id="SDM51972.1"/>
    </source>
</evidence>
<evidence type="ECO:0000259" key="1">
    <source>
        <dbReference type="Pfam" id="PF07883"/>
    </source>
</evidence>
<feature type="domain" description="Cupin type-2" evidence="1">
    <location>
        <begin position="44"/>
        <end position="112"/>
    </location>
</feature>